<dbReference type="InterPro" id="IPR020449">
    <property type="entry name" value="Tscrpt_reg_AraC-type_HTH"/>
</dbReference>
<evidence type="ECO:0000256" key="3">
    <source>
        <dbReference type="ARBA" id="ARBA00023163"/>
    </source>
</evidence>
<evidence type="ECO:0000259" key="4">
    <source>
        <dbReference type="PROSITE" id="PS01124"/>
    </source>
</evidence>
<name>A0A2T7BBR0_9BACT</name>
<dbReference type="PANTHER" id="PTHR46796">
    <property type="entry name" value="HTH-TYPE TRANSCRIPTIONAL ACTIVATOR RHAS-RELATED"/>
    <property type="match status" value="1"/>
</dbReference>
<dbReference type="Pfam" id="PF12833">
    <property type="entry name" value="HTH_18"/>
    <property type="match status" value="1"/>
</dbReference>
<dbReference type="GO" id="GO:0043565">
    <property type="term" value="F:sequence-specific DNA binding"/>
    <property type="evidence" value="ECO:0007669"/>
    <property type="project" value="InterPro"/>
</dbReference>
<dbReference type="Proteomes" id="UP000244450">
    <property type="component" value="Unassembled WGS sequence"/>
</dbReference>
<dbReference type="SUPFAM" id="SSF46689">
    <property type="entry name" value="Homeodomain-like"/>
    <property type="match status" value="2"/>
</dbReference>
<dbReference type="PROSITE" id="PS00041">
    <property type="entry name" value="HTH_ARAC_FAMILY_1"/>
    <property type="match status" value="1"/>
</dbReference>
<dbReference type="PRINTS" id="PR00032">
    <property type="entry name" value="HTHARAC"/>
</dbReference>
<dbReference type="PROSITE" id="PS01124">
    <property type="entry name" value="HTH_ARAC_FAMILY_2"/>
    <property type="match status" value="1"/>
</dbReference>
<dbReference type="InterPro" id="IPR018060">
    <property type="entry name" value="HTH_AraC"/>
</dbReference>
<dbReference type="SMART" id="SM00342">
    <property type="entry name" value="HTH_ARAC"/>
    <property type="match status" value="1"/>
</dbReference>
<evidence type="ECO:0000256" key="1">
    <source>
        <dbReference type="ARBA" id="ARBA00023015"/>
    </source>
</evidence>
<dbReference type="GO" id="GO:0003700">
    <property type="term" value="F:DNA-binding transcription factor activity"/>
    <property type="evidence" value="ECO:0007669"/>
    <property type="project" value="InterPro"/>
</dbReference>
<accession>A0A2T7BBR0</accession>
<protein>
    <recommendedName>
        <fullName evidence="4">HTH araC/xylS-type domain-containing protein</fullName>
    </recommendedName>
</protein>
<keyword evidence="2" id="KW-0238">DNA-binding</keyword>
<dbReference type="InterPro" id="IPR018062">
    <property type="entry name" value="HTH_AraC-typ_CS"/>
</dbReference>
<keyword evidence="6" id="KW-1185">Reference proteome</keyword>
<dbReference type="Gene3D" id="1.10.10.60">
    <property type="entry name" value="Homeodomain-like"/>
    <property type="match status" value="2"/>
</dbReference>
<gene>
    <name evidence="5" type="ORF">DCC81_24885</name>
</gene>
<dbReference type="InterPro" id="IPR009057">
    <property type="entry name" value="Homeodomain-like_sf"/>
</dbReference>
<dbReference type="AlphaFoldDB" id="A0A2T7BBR0"/>
<dbReference type="InterPro" id="IPR050204">
    <property type="entry name" value="AraC_XylS_family_regulators"/>
</dbReference>
<proteinExistence type="predicted"/>
<organism evidence="5 6">
    <name type="scientific">Chitinophaga parva</name>
    <dbReference type="NCBI Taxonomy" id="2169414"/>
    <lineage>
        <taxon>Bacteria</taxon>
        <taxon>Pseudomonadati</taxon>
        <taxon>Bacteroidota</taxon>
        <taxon>Chitinophagia</taxon>
        <taxon>Chitinophagales</taxon>
        <taxon>Chitinophagaceae</taxon>
        <taxon>Chitinophaga</taxon>
    </lineage>
</organism>
<evidence type="ECO:0000256" key="2">
    <source>
        <dbReference type="ARBA" id="ARBA00023125"/>
    </source>
</evidence>
<feature type="domain" description="HTH araC/xylS-type" evidence="4">
    <location>
        <begin position="182"/>
        <end position="279"/>
    </location>
</feature>
<keyword evidence="1" id="KW-0805">Transcription regulation</keyword>
<comment type="caution">
    <text evidence="5">The sequence shown here is derived from an EMBL/GenBank/DDBJ whole genome shotgun (WGS) entry which is preliminary data.</text>
</comment>
<dbReference type="PANTHER" id="PTHR46796:SF6">
    <property type="entry name" value="ARAC SUBFAMILY"/>
    <property type="match status" value="1"/>
</dbReference>
<dbReference type="RefSeq" id="WP_108689474.1">
    <property type="nucleotide sequence ID" value="NZ_QCYK01000004.1"/>
</dbReference>
<dbReference type="OrthoDB" id="642439at2"/>
<sequence length="279" mass="32357">MEAEIKTIYQSPICTVQNFLCQCKECTTSGVEQTGHFSMAYIRKGSFGFKVYRNELEAYSGLFLICKPGFDHRVRHIHDVPDQCTIFSFAANSVATLTQHGSTLDWFFRDPDIHAILVKATPEMELMHQLIFNELHKPRQQHLWLEQMMTELFLKIISAEDERRLFPSLSNKQKIHYLPAIETIKTFMYDNYATNVKLSELAAMAHMSPFHFSRLFKKMTTAAPYEYLTHIRLKQAQLQLMYSRNTVTDIAFSTGFNSLEHFSASYKKHYGKSPLATRS</sequence>
<evidence type="ECO:0000313" key="6">
    <source>
        <dbReference type="Proteomes" id="UP000244450"/>
    </source>
</evidence>
<dbReference type="EMBL" id="QCYK01000004">
    <property type="protein sequence ID" value="PUZ21826.1"/>
    <property type="molecule type" value="Genomic_DNA"/>
</dbReference>
<reference evidence="5 6" key="1">
    <citation type="submission" date="2018-04" db="EMBL/GenBank/DDBJ databases">
        <title>Chitinophaga fuyangensis sp. nov., isolated from soil in a chemical factory.</title>
        <authorList>
            <person name="Chen K."/>
        </authorList>
    </citation>
    <scope>NUCLEOTIDE SEQUENCE [LARGE SCALE GENOMIC DNA]</scope>
    <source>
        <strain evidence="5 6">LY-1</strain>
    </source>
</reference>
<keyword evidence="3" id="KW-0804">Transcription</keyword>
<evidence type="ECO:0000313" key="5">
    <source>
        <dbReference type="EMBL" id="PUZ21826.1"/>
    </source>
</evidence>